<evidence type="ECO:0000313" key="2">
    <source>
        <dbReference type="EMBL" id="QBM29979.1"/>
    </source>
</evidence>
<name>A0A4P6X455_HYDPS</name>
<organism evidence="2 3">
    <name type="scientific">Hydrogenophaga pseudoflava</name>
    <name type="common">Pseudomonas carboxydoflava</name>
    <dbReference type="NCBI Taxonomy" id="47421"/>
    <lineage>
        <taxon>Bacteria</taxon>
        <taxon>Pseudomonadati</taxon>
        <taxon>Pseudomonadota</taxon>
        <taxon>Betaproteobacteria</taxon>
        <taxon>Burkholderiales</taxon>
        <taxon>Comamonadaceae</taxon>
        <taxon>Hydrogenophaga</taxon>
    </lineage>
</organism>
<feature type="signal peptide" evidence="1">
    <location>
        <begin position="1"/>
        <end position="21"/>
    </location>
</feature>
<feature type="chain" id="PRO_5020356876" evidence="1">
    <location>
        <begin position="22"/>
        <end position="211"/>
    </location>
</feature>
<dbReference type="EMBL" id="CP037867">
    <property type="protein sequence ID" value="QBM29979.1"/>
    <property type="molecule type" value="Genomic_DNA"/>
</dbReference>
<keyword evidence="1" id="KW-0732">Signal</keyword>
<evidence type="ECO:0000313" key="3">
    <source>
        <dbReference type="Proteomes" id="UP000293912"/>
    </source>
</evidence>
<reference evidence="2 3" key="1">
    <citation type="submission" date="2019-03" db="EMBL/GenBank/DDBJ databases">
        <authorList>
            <person name="Sebastian G."/>
            <person name="Baumann P."/>
            <person name="Ruckert C."/>
            <person name="Kalinowski J."/>
            <person name="Nebel B."/>
            <person name="Takors R."/>
            <person name="Blombach B."/>
        </authorList>
    </citation>
    <scope>NUCLEOTIDE SEQUENCE [LARGE SCALE GENOMIC DNA]</scope>
    <source>
        <strain evidence="2 3">DSM 1084</strain>
    </source>
</reference>
<sequence length="211" mass="23167" precursor="true">MLLRHLLFGFLAWPVVVLAQADGNARPSVKVGDVSVYMVNNRSDNKQSEETVTVTSVEGGQIKTKHVRPDRNPPELEGVTNLDLNPLVSGASGTKFEPAIEIYRFPLKVGDSWRTRSEAVGLTGSRSRSELEVKVVAQEKVATPGGEFDAFRIESNGWINGVSWQGAIRVSQTIWFAPSIGRAVKSDYKDYRNSSLNTSTLTELKSHKPAP</sequence>
<accession>A0A4P6X455</accession>
<evidence type="ECO:0000256" key="1">
    <source>
        <dbReference type="SAM" id="SignalP"/>
    </source>
</evidence>
<dbReference type="AlphaFoldDB" id="A0A4P6X455"/>
<dbReference type="Gene3D" id="2.40.360.20">
    <property type="match status" value="1"/>
</dbReference>
<dbReference type="RefSeq" id="WP_133157633.1">
    <property type="nucleotide sequence ID" value="NZ_CP037867.1"/>
</dbReference>
<proteinExistence type="predicted"/>
<keyword evidence="3" id="KW-1185">Reference proteome</keyword>
<gene>
    <name evidence="2" type="ORF">HPF_19965</name>
</gene>
<dbReference type="KEGG" id="hpse:HPF_19965"/>
<dbReference type="Proteomes" id="UP000293912">
    <property type="component" value="Chromosome"/>
</dbReference>
<protein>
    <submittedName>
        <fullName evidence="2">Uncharacterized protein</fullName>
    </submittedName>
</protein>